<proteinExistence type="predicted"/>
<name>A0A564YCT7_HYMDI</name>
<feature type="compositionally biased region" description="Low complexity" evidence="1">
    <location>
        <begin position="153"/>
        <end position="164"/>
    </location>
</feature>
<accession>A0A564YCT7</accession>
<dbReference type="EMBL" id="CABIJS010000155">
    <property type="protein sequence ID" value="VUZ45030.1"/>
    <property type="molecule type" value="Genomic_DNA"/>
</dbReference>
<evidence type="ECO:0000256" key="1">
    <source>
        <dbReference type="SAM" id="MobiDB-lite"/>
    </source>
</evidence>
<sequence length="189" mass="21688">MSNEPVVNAVAAPITYHVFHPKNPYFWFRELENSFRVRCINKQKTVLQHAFSALATDVVSQVIDIINKALEGNPYNKFKRAVNDFPSDSQEKRPQTSYHLPQNTDKRRRKIPKPTAKPSQSATQRKSPIHQLLLRRKWESARINATKPISINTPTSSQDPSPSTKLQIINPKLQPSDLLKETLLRKLDI</sequence>
<evidence type="ECO:0000313" key="4">
    <source>
        <dbReference type="Proteomes" id="UP000321570"/>
    </source>
</evidence>
<dbReference type="Pfam" id="PF23055">
    <property type="entry name" value="DUF7041"/>
    <property type="match status" value="1"/>
</dbReference>
<protein>
    <recommendedName>
        <fullName evidence="2">DUF7041 domain-containing protein</fullName>
    </recommendedName>
</protein>
<feature type="compositionally biased region" description="Polar residues" evidence="1">
    <location>
        <begin position="117"/>
        <end position="126"/>
    </location>
</feature>
<feature type="domain" description="DUF7041" evidence="2">
    <location>
        <begin position="18"/>
        <end position="93"/>
    </location>
</feature>
<evidence type="ECO:0000313" key="3">
    <source>
        <dbReference type="EMBL" id="VUZ45030.1"/>
    </source>
</evidence>
<dbReference type="InterPro" id="IPR055469">
    <property type="entry name" value="DUF7041"/>
</dbReference>
<organism evidence="3 4">
    <name type="scientific">Hymenolepis diminuta</name>
    <name type="common">Rat tapeworm</name>
    <dbReference type="NCBI Taxonomy" id="6216"/>
    <lineage>
        <taxon>Eukaryota</taxon>
        <taxon>Metazoa</taxon>
        <taxon>Spiralia</taxon>
        <taxon>Lophotrochozoa</taxon>
        <taxon>Platyhelminthes</taxon>
        <taxon>Cestoda</taxon>
        <taxon>Eucestoda</taxon>
        <taxon>Cyclophyllidea</taxon>
        <taxon>Hymenolepididae</taxon>
        <taxon>Hymenolepis</taxon>
    </lineage>
</organism>
<dbReference type="AlphaFoldDB" id="A0A564YCT7"/>
<reference evidence="3 4" key="1">
    <citation type="submission" date="2019-07" db="EMBL/GenBank/DDBJ databases">
        <authorList>
            <person name="Jastrzebski P J."/>
            <person name="Paukszto L."/>
            <person name="Jastrzebski P J."/>
        </authorList>
    </citation>
    <scope>NUCLEOTIDE SEQUENCE [LARGE SCALE GENOMIC DNA]</scope>
    <source>
        <strain evidence="3 4">WMS-il1</strain>
    </source>
</reference>
<keyword evidence="4" id="KW-1185">Reference proteome</keyword>
<feature type="region of interest" description="Disordered" evidence="1">
    <location>
        <begin position="145"/>
        <end position="167"/>
    </location>
</feature>
<feature type="region of interest" description="Disordered" evidence="1">
    <location>
        <begin position="81"/>
        <end position="131"/>
    </location>
</feature>
<dbReference type="Proteomes" id="UP000321570">
    <property type="component" value="Unassembled WGS sequence"/>
</dbReference>
<evidence type="ECO:0000259" key="2">
    <source>
        <dbReference type="Pfam" id="PF23055"/>
    </source>
</evidence>
<gene>
    <name evidence="3" type="ORF">WMSIL1_LOCUS5191</name>
</gene>